<dbReference type="Gene3D" id="3.20.20.140">
    <property type="entry name" value="Metal-dependent hydrolases"/>
    <property type="match status" value="1"/>
</dbReference>
<evidence type="ECO:0000313" key="6">
    <source>
        <dbReference type="Proteomes" id="UP000666240"/>
    </source>
</evidence>
<sequence>MIDLHSHILPGLDDGAPDLASALAMARIAVRDGIRHCVCTPHIVPGLHPNTGLRISARLALFREVLNRAEIPLKLSLGAEIHLTPDLVGGLHNRVLPCLGRGSAFLLELPSAALPPRVIGFIAGLQAAGYRPVIAHPERLRWIEARADLLLALQKQGAVMQITAGSLLGRFGSRARFWSEYMLDHRLVDVIATDAHDEQRRPPLLSAARDRAALWVGEAAAHDMVHGTPAALIAPRTEAAIDPRRGVTAFLPAGGQLSPAAGDRV</sequence>
<evidence type="ECO:0000313" key="5">
    <source>
        <dbReference type="EMBL" id="MBP0438585.1"/>
    </source>
</evidence>
<reference evidence="5" key="1">
    <citation type="submission" date="2021-03" db="EMBL/GenBank/DDBJ databases">
        <title>Genome sequencing and assembly of Tianweitania sediminis.</title>
        <authorList>
            <person name="Chhetri G."/>
        </authorList>
    </citation>
    <scope>NUCLEOTIDE SEQUENCE</scope>
    <source>
        <strain evidence="5">Z8</strain>
    </source>
</reference>
<dbReference type="EC" id="3.1.3.48" evidence="2"/>
<name>A0A8J7UJ80_9HYPH</name>
<dbReference type="PIRSF" id="PIRSF016557">
    <property type="entry name" value="Caps_synth_CpsB"/>
    <property type="match status" value="1"/>
</dbReference>
<comment type="similarity">
    <text evidence="1">Belongs to the metallo-dependent hydrolases superfamily. CpsB/CapC family.</text>
</comment>
<dbReference type="InterPro" id="IPR016195">
    <property type="entry name" value="Pol/histidinol_Pase-like"/>
</dbReference>
<gene>
    <name evidence="5" type="ORF">J5Y06_07995</name>
</gene>
<dbReference type="GO" id="GO:0030145">
    <property type="term" value="F:manganese ion binding"/>
    <property type="evidence" value="ECO:0007669"/>
    <property type="project" value="InterPro"/>
</dbReference>
<organism evidence="5 6">
    <name type="scientific">Tianweitania sediminis</name>
    <dbReference type="NCBI Taxonomy" id="1502156"/>
    <lineage>
        <taxon>Bacteria</taxon>
        <taxon>Pseudomonadati</taxon>
        <taxon>Pseudomonadota</taxon>
        <taxon>Alphaproteobacteria</taxon>
        <taxon>Hyphomicrobiales</taxon>
        <taxon>Phyllobacteriaceae</taxon>
        <taxon>Tianweitania</taxon>
    </lineage>
</organism>
<proteinExistence type="inferred from homology"/>
<evidence type="ECO:0000256" key="1">
    <source>
        <dbReference type="ARBA" id="ARBA00005750"/>
    </source>
</evidence>
<dbReference type="PANTHER" id="PTHR39181">
    <property type="entry name" value="TYROSINE-PROTEIN PHOSPHATASE YWQE"/>
    <property type="match status" value="1"/>
</dbReference>
<dbReference type="SUPFAM" id="SSF89550">
    <property type="entry name" value="PHP domain-like"/>
    <property type="match status" value="1"/>
</dbReference>
<dbReference type="RefSeq" id="WP_209334616.1">
    <property type="nucleotide sequence ID" value="NZ_JAGIYY010000002.1"/>
</dbReference>
<dbReference type="GO" id="GO:0004725">
    <property type="term" value="F:protein tyrosine phosphatase activity"/>
    <property type="evidence" value="ECO:0007669"/>
    <property type="project" value="UniProtKB-EC"/>
</dbReference>
<dbReference type="Pfam" id="PF19567">
    <property type="entry name" value="CpsB_CapC"/>
    <property type="match status" value="1"/>
</dbReference>
<dbReference type="InterPro" id="IPR016667">
    <property type="entry name" value="Caps_polysacc_synth_CpsB/CapC"/>
</dbReference>
<protein>
    <recommendedName>
        <fullName evidence="2">protein-tyrosine-phosphatase</fullName>
        <ecNumber evidence="2">3.1.3.48</ecNumber>
    </recommendedName>
</protein>
<dbReference type="EMBL" id="JAGIYY010000002">
    <property type="protein sequence ID" value="MBP0438585.1"/>
    <property type="molecule type" value="Genomic_DNA"/>
</dbReference>
<dbReference type="Proteomes" id="UP000666240">
    <property type="component" value="Unassembled WGS sequence"/>
</dbReference>
<keyword evidence="3" id="KW-0378">Hydrolase</keyword>
<dbReference type="PANTHER" id="PTHR39181:SF1">
    <property type="entry name" value="TYROSINE-PROTEIN PHOSPHATASE YWQE"/>
    <property type="match status" value="1"/>
</dbReference>
<comment type="catalytic activity">
    <reaction evidence="4">
        <text>O-phospho-L-tyrosyl-[protein] + H2O = L-tyrosyl-[protein] + phosphate</text>
        <dbReference type="Rhea" id="RHEA:10684"/>
        <dbReference type="Rhea" id="RHEA-COMP:10136"/>
        <dbReference type="Rhea" id="RHEA-COMP:20101"/>
        <dbReference type="ChEBI" id="CHEBI:15377"/>
        <dbReference type="ChEBI" id="CHEBI:43474"/>
        <dbReference type="ChEBI" id="CHEBI:46858"/>
        <dbReference type="ChEBI" id="CHEBI:61978"/>
        <dbReference type="EC" id="3.1.3.48"/>
    </reaction>
</comment>
<comment type="caution">
    <text evidence="5">The sequence shown here is derived from an EMBL/GenBank/DDBJ whole genome shotgun (WGS) entry which is preliminary data.</text>
</comment>
<dbReference type="AlphaFoldDB" id="A0A8J7UJ80"/>
<evidence type="ECO:0000256" key="2">
    <source>
        <dbReference type="ARBA" id="ARBA00013064"/>
    </source>
</evidence>
<keyword evidence="6" id="KW-1185">Reference proteome</keyword>
<accession>A0A8J7UJ80</accession>
<evidence type="ECO:0000256" key="4">
    <source>
        <dbReference type="ARBA" id="ARBA00051722"/>
    </source>
</evidence>
<evidence type="ECO:0000256" key="3">
    <source>
        <dbReference type="ARBA" id="ARBA00022801"/>
    </source>
</evidence>